<sequence length="137" mass="16223">MKYLFCLLILFAIPTITYCQNNKSERIALSKIAALPEVKSFMKNAKASKPEMMSDLTAEKGFKYYWVKVGLGNMDMFRTRYDFYVDTKTFEIFFLDMMVEEGPTRITLKQWRRYNNTKEFNNKMHTYKNGDLVVSND</sequence>
<evidence type="ECO:0000313" key="3">
    <source>
        <dbReference type="Proteomes" id="UP000293331"/>
    </source>
</evidence>
<feature type="signal peptide" evidence="1">
    <location>
        <begin position="1"/>
        <end position="19"/>
    </location>
</feature>
<organism evidence="2 3">
    <name type="scientific">Mucilaginibacter terrigena</name>
    <dbReference type="NCBI Taxonomy" id="2492395"/>
    <lineage>
        <taxon>Bacteria</taxon>
        <taxon>Pseudomonadati</taxon>
        <taxon>Bacteroidota</taxon>
        <taxon>Sphingobacteriia</taxon>
        <taxon>Sphingobacteriales</taxon>
        <taxon>Sphingobacteriaceae</taxon>
        <taxon>Mucilaginibacter</taxon>
    </lineage>
</organism>
<keyword evidence="3" id="KW-1185">Reference proteome</keyword>
<dbReference type="RefSeq" id="WP_129876653.1">
    <property type="nucleotide sequence ID" value="NZ_SEWG01000004.1"/>
</dbReference>
<dbReference type="AlphaFoldDB" id="A0A4Q5LM33"/>
<dbReference type="OrthoDB" id="798628at2"/>
<reference evidence="2 3" key="1">
    <citation type="submission" date="2019-02" db="EMBL/GenBank/DDBJ databases">
        <title>Bacterial novel species Mucilaginibacter sp. 17JY9-4 isolated from soil.</title>
        <authorList>
            <person name="Jung H.-Y."/>
        </authorList>
    </citation>
    <scope>NUCLEOTIDE SEQUENCE [LARGE SCALE GENOMIC DNA]</scope>
    <source>
        <strain evidence="2 3">17JY9-4</strain>
    </source>
</reference>
<dbReference type="Proteomes" id="UP000293331">
    <property type="component" value="Unassembled WGS sequence"/>
</dbReference>
<evidence type="ECO:0000313" key="2">
    <source>
        <dbReference type="EMBL" id="RYU89995.1"/>
    </source>
</evidence>
<protein>
    <submittedName>
        <fullName evidence="2">Uncharacterized protein</fullName>
    </submittedName>
</protein>
<keyword evidence="1" id="KW-0732">Signal</keyword>
<accession>A0A4Q5LM33</accession>
<name>A0A4Q5LM33_9SPHI</name>
<feature type="chain" id="PRO_5020791888" evidence="1">
    <location>
        <begin position="20"/>
        <end position="137"/>
    </location>
</feature>
<proteinExistence type="predicted"/>
<dbReference type="EMBL" id="SEWG01000004">
    <property type="protein sequence ID" value="RYU89995.1"/>
    <property type="molecule type" value="Genomic_DNA"/>
</dbReference>
<comment type="caution">
    <text evidence="2">The sequence shown here is derived from an EMBL/GenBank/DDBJ whole genome shotgun (WGS) entry which is preliminary data.</text>
</comment>
<gene>
    <name evidence="2" type="ORF">EWM62_10645</name>
</gene>
<evidence type="ECO:0000256" key="1">
    <source>
        <dbReference type="SAM" id="SignalP"/>
    </source>
</evidence>